<dbReference type="Gene3D" id="2.10.25.10">
    <property type="entry name" value="Laminin"/>
    <property type="match status" value="1"/>
</dbReference>
<dbReference type="InterPro" id="IPR050372">
    <property type="entry name" value="Neurexin-related_CASP"/>
</dbReference>
<keyword evidence="3" id="KW-0245">EGF-like domain</keyword>
<evidence type="ECO:0000313" key="8">
    <source>
        <dbReference type="Proteomes" id="UP000010552"/>
    </source>
</evidence>
<proteinExistence type="predicted"/>
<evidence type="ECO:0000259" key="4">
    <source>
        <dbReference type="PROSITE" id="PS50025"/>
    </source>
</evidence>
<reference evidence="8" key="1">
    <citation type="journal article" date="2013" name="Science">
        <title>Comparative analysis of bat genomes provides insight into the evolution of flight and immunity.</title>
        <authorList>
            <person name="Zhang G."/>
            <person name="Cowled C."/>
            <person name="Shi Z."/>
            <person name="Huang Z."/>
            <person name="Bishop-Lilly K.A."/>
            <person name="Fang X."/>
            <person name="Wynne J.W."/>
            <person name="Xiong Z."/>
            <person name="Baker M.L."/>
            <person name="Zhao W."/>
            <person name="Tachedjian M."/>
            <person name="Zhu Y."/>
            <person name="Zhou P."/>
            <person name="Jiang X."/>
            <person name="Ng J."/>
            <person name="Yang L."/>
            <person name="Wu L."/>
            <person name="Xiao J."/>
            <person name="Feng Y."/>
            <person name="Chen Y."/>
            <person name="Sun X."/>
            <person name="Zhang Y."/>
            <person name="Marsh G.A."/>
            <person name="Crameri G."/>
            <person name="Broder C.C."/>
            <person name="Frey K.G."/>
            <person name="Wang L.F."/>
            <person name="Wang J."/>
        </authorList>
    </citation>
    <scope>NUCLEOTIDE SEQUENCE [LARGE SCALE GENOMIC DNA]</scope>
</reference>
<evidence type="ECO:0000259" key="6">
    <source>
        <dbReference type="PROSITE" id="PS51406"/>
    </source>
</evidence>
<feature type="domain" description="EGF-like" evidence="5">
    <location>
        <begin position="359"/>
        <end position="396"/>
    </location>
</feature>
<dbReference type="InterPro" id="IPR013320">
    <property type="entry name" value="ConA-like_dom_sf"/>
</dbReference>
<dbReference type="AlphaFoldDB" id="L5JYY3"/>
<evidence type="ECO:0000256" key="3">
    <source>
        <dbReference type="PROSITE-ProRule" id="PRU00076"/>
    </source>
</evidence>
<dbReference type="EMBL" id="KB031068">
    <property type="protein sequence ID" value="ELK04530.1"/>
    <property type="molecule type" value="Genomic_DNA"/>
</dbReference>
<dbReference type="PANTHER" id="PTHR15036:SF46">
    <property type="entry name" value="CONTACTIN-ASSOCIATED PROTEIN-LIKE 5"/>
    <property type="match status" value="1"/>
</dbReference>
<dbReference type="InParanoid" id="L5JYY3"/>
<dbReference type="InterPro" id="IPR002181">
    <property type="entry name" value="Fibrinogen_a/b/g_C_dom"/>
</dbReference>
<keyword evidence="8" id="KW-1185">Reference proteome</keyword>
<evidence type="ECO:0000313" key="7">
    <source>
        <dbReference type="EMBL" id="ELK04530.1"/>
    </source>
</evidence>
<dbReference type="Gene3D" id="2.60.120.1000">
    <property type="match status" value="1"/>
</dbReference>
<comment type="caution">
    <text evidence="3">Lacks conserved residue(s) required for the propagation of feature annotation.</text>
</comment>
<protein>
    <submittedName>
        <fullName evidence="7">Contactin-associated protein-like 5</fullName>
    </submittedName>
</protein>
<organism evidence="7 8">
    <name type="scientific">Pteropus alecto</name>
    <name type="common">Black flying fox</name>
    <dbReference type="NCBI Taxonomy" id="9402"/>
    <lineage>
        <taxon>Eukaryota</taxon>
        <taxon>Metazoa</taxon>
        <taxon>Chordata</taxon>
        <taxon>Craniata</taxon>
        <taxon>Vertebrata</taxon>
        <taxon>Euteleostomi</taxon>
        <taxon>Mammalia</taxon>
        <taxon>Eutheria</taxon>
        <taxon>Laurasiatheria</taxon>
        <taxon>Chiroptera</taxon>
        <taxon>Yinpterochiroptera</taxon>
        <taxon>Pteropodoidea</taxon>
        <taxon>Pteropodidae</taxon>
        <taxon>Pteropodinae</taxon>
        <taxon>Pteropus</taxon>
    </lineage>
</organism>
<dbReference type="PANTHER" id="PTHR15036">
    <property type="entry name" value="PIKACHURIN-LIKE PROTEIN"/>
    <property type="match status" value="1"/>
</dbReference>
<feature type="domain" description="Laminin G" evidence="4">
    <location>
        <begin position="180"/>
        <end position="357"/>
    </location>
</feature>
<sequence length="515" mass="57607">MKVDHKHFDELGEREDSPLEWKMKDPGHCRLRYTAQESDIADFDGRSSLLYRFNQKLMSTLKDVISLKFKSIQGDGVLFHGEGQRGDHITLELQKGRLALHLNLVDSKPRFTNSPPLATLGSLLDDQHWHSVLIERVGKQVNFTVDKYTQHFRTKGEADALDIDYEGNVTFSCSEPQIVPITFVNSSSSYLLLPGTPQIDGLSVGFQFRTWNKDGLLLSTELSEGSGTLLLSLEGGTLRLLIQKTTERTAEILTGSNLNDGLWHSVSINARRNRITLTLDNDAASPTQDTTRIQIYSGNSYYFGGCPDNLTASQCLNPIKAFQGCMRLIFIDNQPKDLISVQQGSLGNFSDLHIDLCSIKDRCLPNYCEHGGSCSQSWTTFYCNCSDTGYIGTTCHHSLYERSCEVYRHQGNTAGFFYIDPDGSGPLGPLQVYCNVTEDKIWTSVQHNNTELTRVRGASPEKPYSMALDYGGSMEQLEAVIDNSEHCEQEVAYHCRRSRLLNTPGKAHPCLYLSA</sequence>
<evidence type="ECO:0000256" key="1">
    <source>
        <dbReference type="ARBA" id="ARBA00022737"/>
    </source>
</evidence>
<keyword evidence="2" id="KW-1015">Disulfide bond</keyword>
<name>L5JYY3_PTEAL</name>
<feature type="domain" description="Fibrinogen C-terminal" evidence="6">
    <location>
        <begin position="395"/>
        <end position="447"/>
    </location>
</feature>
<accession>L5JYY3</accession>
<dbReference type="InterPro" id="IPR036056">
    <property type="entry name" value="Fibrinogen-like_C"/>
</dbReference>
<dbReference type="Proteomes" id="UP000010552">
    <property type="component" value="Unassembled WGS sequence"/>
</dbReference>
<dbReference type="InterPro" id="IPR000742">
    <property type="entry name" value="EGF"/>
</dbReference>
<dbReference type="SMART" id="SM00282">
    <property type="entry name" value="LamG"/>
    <property type="match status" value="2"/>
</dbReference>
<dbReference type="CDD" id="cd00054">
    <property type="entry name" value="EGF_CA"/>
    <property type="match status" value="1"/>
</dbReference>
<dbReference type="PROSITE" id="PS50025">
    <property type="entry name" value="LAM_G_DOMAIN"/>
    <property type="match status" value="1"/>
</dbReference>
<gene>
    <name evidence="7" type="ORF">PAL_GLEAN10025770</name>
</gene>
<dbReference type="STRING" id="9402.L5JYY3"/>
<dbReference type="SUPFAM" id="SSF56496">
    <property type="entry name" value="Fibrinogen C-terminal domain-like"/>
    <property type="match status" value="1"/>
</dbReference>
<evidence type="ECO:0000259" key="5">
    <source>
        <dbReference type="PROSITE" id="PS50026"/>
    </source>
</evidence>
<dbReference type="CDD" id="cd00110">
    <property type="entry name" value="LamG"/>
    <property type="match status" value="2"/>
</dbReference>
<dbReference type="SUPFAM" id="SSF49899">
    <property type="entry name" value="Concanavalin A-like lectins/glucanases"/>
    <property type="match status" value="2"/>
</dbReference>
<dbReference type="PROSITE" id="PS50026">
    <property type="entry name" value="EGF_3"/>
    <property type="match status" value="1"/>
</dbReference>
<dbReference type="PROSITE" id="PS51406">
    <property type="entry name" value="FIBRINOGEN_C_2"/>
    <property type="match status" value="1"/>
</dbReference>
<dbReference type="InterPro" id="IPR001791">
    <property type="entry name" value="Laminin_G"/>
</dbReference>
<dbReference type="Pfam" id="PF02210">
    <property type="entry name" value="Laminin_G_2"/>
    <property type="match status" value="2"/>
</dbReference>
<evidence type="ECO:0000256" key="2">
    <source>
        <dbReference type="ARBA" id="ARBA00023157"/>
    </source>
</evidence>
<dbReference type="SUPFAM" id="SSF57196">
    <property type="entry name" value="EGF/Laminin"/>
    <property type="match status" value="1"/>
</dbReference>
<dbReference type="Gene3D" id="2.60.120.200">
    <property type="match status" value="2"/>
</dbReference>
<keyword evidence="1" id="KW-0677">Repeat</keyword>